<dbReference type="KEGG" id="ctae:BGI42_07670"/>
<evidence type="ECO:0000313" key="3">
    <source>
        <dbReference type="Proteomes" id="UP000094652"/>
    </source>
</evidence>
<gene>
    <name evidence="2" type="ORF">BGI42_07670</name>
</gene>
<evidence type="ECO:0000313" key="2">
    <source>
        <dbReference type="EMBL" id="AOR23617.1"/>
    </source>
</evidence>
<organism evidence="2 3">
    <name type="scientific">Clostridium taeniosporum</name>
    <dbReference type="NCBI Taxonomy" id="394958"/>
    <lineage>
        <taxon>Bacteria</taxon>
        <taxon>Bacillati</taxon>
        <taxon>Bacillota</taxon>
        <taxon>Clostridia</taxon>
        <taxon>Eubacteriales</taxon>
        <taxon>Clostridiaceae</taxon>
        <taxon>Clostridium</taxon>
    </lineage>
</organism>
<name>A0A1D7XJW2_9CLOT</name>
<dbReference type="STRING" id="394958.BGI42_07670"/>
<feature type="chain" id="PRO_5038937917" evidence="1">
    <location>
        <begin position="24"/>
        <end position="181"/>
    </location>
</feature>
<protein>
    <submittedName>
        <fullName evidence="2">YtxH domain-containing protein</fullName>
    </submittedName>
</protein>
<dbReference type="AlphaFoldDB" id="A0A1D7XJW2"/>
<reference evidence="3" key="1">
    <citation type="submission" date="2016-09" db="EMBL/GenBank/DDBJ databases">
        <title>Genomics of Clostridium taeniosporum, an organism which forms endospores with ribbon-like appendages.</title>
        <authorList>
            <person name="Walker J.R."/>
        </authorList>
    </citation>
    <scope>NUCLEOTIDE SEQUENCE [LARGE SCALE GENOMIC DNA]</scope>
    <source>
        <strain evidence="3">1/k</strain>
    </source>
</reference>
<dbReference type="EMBL" id="CP017253">
    <property type="protein sequence ID" value="AOR23617.1"/>
    <property type="molecule type" value="Genomic_DNA"/>
</dbReference>
<dbReference type="PROSITE" id="PS51257">
    <property type="entry name" value="PROKAR_LIPOPROTEIN"/>
    <property type="match status" value="1"/>
</dbReference>
<dbReference type="Proteomes" id="UP000094652">
    <property type="component" value="Chromosome"/>
</dbReference>
<dbReference type="OrthoDB" id="1912736at2"/>
<proteinExistence type="predicted"/>
<feature type="signal peptide" evidence="1">
    <location>
        <begin position="1"/>
        <end position="23"/>
    </location>
</feature>
<dbReference type="RefSeq" id="WP_069679768.1">
    <property type="nucleotide sequence ID" value="NZ_CP017253.2"/>
</dbReference>
<keyword evidence="3" id="KW-1185">Reference proteome</keyword>
<accession>A0A1D7XJW2</accession>
<keyword evidence="1" id="KW-0732">Signal</keyword>
<evidence type="ECO:0000256" key="1">
    <source>
        <dbReference type="SAM" id="SignalP"/>
    </source>
</evidence>
<sequence>MKRKSILALLLSTLISCSMFVGCGPNNTSDNVNNNEKNNMEETGENVKEDVEDLGNDVKDTTKNAGESIKYTAINFKDDIVNAGQELKDAVTGNEKNYFSGKETDYMVGNDYVRVYEYEDINKANEDIKRISENGMTIEGSTADYTRKPYYYRKGNTLVVYEGNDPAYVKQFKDTLGEPIR</sequence>